<feature type="domain" description="HTH cro/C1-type" evidence="1">
    <location>
        <begin position="18"/>
        <end position="70"/>
    </location>
</feature>
<dbReference type="EMBL" id="CP011104">
    <property type="protein sequence ID" value="AKH62626.1"/>
    <property type="molecule type" value="Genomic_DNA"/>
</dbReference>
<dbReference type="OrthoDB" id="199997at2"/>
<organism evidence="2 3">
    <name type="scientific">Photorhabdus thracensis</name>
    <dbReference type="NCBI Taxonomy" id="230089"/>
    <lineage>
        <taxon>Bacteria</taxon>
        <taxon>Pseudomonadati</taxon>
        <taxon>Pseudomonadota</taxon>
        <taxon>Gammaproteobacteria</taxon>
        <taxon>Enterobacterales</taxon>
        <taxon>Morganellaceae</taxon>
        <taxon>Photorhabdus</taxon>
    </lineage>
</organism>
<dbReference type="AlphaFoldDB" id="A0A0F7LL80"/>
<dbReference type="SUPFAM" id="SSF47413">
    <property type="entry name" value="lambda repressor-like DNA-binding domains"/>
    <property type="match status" value="1"/>
</dbReference>
<dbReference type="Gene3D" id="1.10.260.40">
    <property type="entry name" value="lambda repressor-like DNA-binding domains"/>
    <property type="match status" value="1"/>
</dbReference>
<dbReference type="CDD" id="cd00093">
    <property type="entry name" value="HTH_XRE"/>
    <property type="match status" value="1"/>
</dbReference>
<keyword evidence="3" id="KW-1185">Reference proteome</keyword>
<keyword evidence="2" id="KW-0238">DNA-binding</keyword>
<dbReference type="GO" id="GO:0003677">
    <property type="term" value="F:DNA binding"/>
    <property type="evidence" value="ECO:0007669"/>
    <property type="project" value="UniProtKB-KW"/>
</dbReference>
<dbReference type="RefSeq" id="WP_023045957.1">
    <property type="nucleotide sequence ID" value="NZ_CAWQPG010000339.1"/>
</dbReference>
<name>A0A0F7LL80_9GAMM</name>
<gene>
    <name evidence="2" type="ORF">VY86_03985</name>
</gene>
<dbReference type="PATRIC" id="fig|230089.6.peg.896"/>
<dbReference type="KEGG" id="ptt:VY86_03985"/>
<sequence length="90" mass="10360">MLSLNTPYDTQIAFKTYLKKVRKNRKLSVEALAQHSGVPNSTIRKFEATGNISLRQFLMLYDALCNLNDIHQITKIKHHPQSIEEVLKHA</sequence>
<proteinExistence type="predicted"/>
<dbReference type="STRING" id="230089.VY86_03985"/>
<dbReference type="InterPro" id="IPR010982">
    <property type="entry name" value="Lambda_DNA-bd_dom_sf"/>
</dbReference>
<reference evidence="2 3" key="1">
    <citation type="journal article" date="2015" name="J. Biotechnol.">
        <title>Complete genome sequence of Photorhabdus temperata subsp. thracensis 39-8(T), an entomopathogenic bacterium for the improved commercial bioinsecticide.</title>
        <authorList>
            <person name="Kwak Y."/>
            <person name="Shin J.H."/>
        </authorList>
    </citation>
    <scope>NUCLEOTIDE SEQUENCE [LARGE SCALE GENOMIC DNA]</scope>
    <source>
        <strain evidence="2 3">DSM 15199</strain>
    </source>
</reference>
<evidence type="ECO:0000313" key="2">
    <source>
        <dbReference type="EMBL" id="AKH62626.1"/>
    </source>
</evidence>
<accession>A0A0F7LL80</accession>
<dbReference type="Pfam" id="PF01381">
    <property type="entry name" value="HTH_3"/>
    <property type="match status" value="1"/>
</dbReference>
<protein>
    <submittedName>
        <fullName evidence="2">DNA-binding protein</fullName>
    </submittedName>
</protein>
<evidence type="ECO:0000259" key="1">
    <source>
        <dbReference type="PROSITE" id="PS50943"/>
    </source>
</evidence>
<dbReference type="InterPro" id="IPR001387">
    <property type="entry name" value="Cro/C1-type_HTH"/>
</dbReference>
<evidence type="ECO:0000313" key="3">
    <source>
        <dbReference type="Proteomes" id="UP000034866"/>
    </source>
</evidence>
<dbReference type="PROSITE" id="PS50943">
    <property type="entry name" value="HTH_CROC1"/>
    <property type="match status" value="1"/>
</dbReference>
<reference evidence="3" key="2">
    <citation type="submission" date="2015-03" db="EMBL/GenBank/DDBJ databases">
        <title>Genome sequence of Azospirillum thiophilum strain DSM 21654T.</title>
        <authorList>
            <person name="Kwak Y."/>
            <person name="Shin J.-H."/>
        </authorList>
    </citation>
    <scope>NUCLEOTIDE SEQUENCE [LARGE SCALE GENOMIC DNA]</scope>
    <source>
        <strain evidence="3">DSM 15199</strain>
    </source>
</reference>
<dbReference type="Proteomes" id="UP000034866">
    <property type="component" value="Chromosome"/>
</dbReference>